<dbReference type="EMBL" id="CAJVCH010422160">
    <property type="protein sequence ID" value="CAG7818499.1"/>
    <property type="molecule type" value="Genomic_DNA"/>
</dbReference>
<sequence length="103" mass="11850">MIVVKIRDTTKGTVQATFYESTKRSTMFTFTDRVYQGDVRNTISRLIGKSIAITDDVSYERLQRDYSVLVIDTGNGVPRPCGREATNDKDRWCQISEDLDEKY</sequence>
<name>A0A8J2KT18_9HEXA</name>
<reference evidence="1" key="1">
    <citation type="submission" date="2021-06" db="EMBL/GenBank/DDBJ databases">
        <authorList>
            <person name="Hodson N. C."/>
            <person name="Mongue J. A."/>
            <person name="Jaron S. K."/>
        </authorList>
    </citation>
    <scope>NUCLEOTIDE SEQUENCE</scope>
</reference>
<evidence type="ECO:0000313" key="2">
    <source>
        <dbReference type="Proteomes" id="UP000708208"/>
    </source>
</evidence>
<keyword evidence="2" id="KW-1185">Reference proteome</keyword>
<organism evidence="1 2">
    <name type="scientific">Allacma fusca</name>
    <dbReference type="NCBI Taxonomy" id="39272"/>
    <lineage>
        <taxon>Eukaryota</taxon>
        <taxon>Metazoa</taxon>
        <taxon>Ecdysozoa</taxon>
        <taxon>Arthropoda</taxon>
        <taxon>Hexapoda</taxon>
        <taxon>Collembola</taxon>
        <taxon>Symphypleona</taxon>
        <taxon>Sminthuridae</taxon>
        <taxon>Allacma</taxon>
    </lineage>
</organism>
<evidence type="ECO:0000313" key="1">
    <source>
        <dbReference type="EMBL" id="CAG7818499.1"/>
    </source>
</evidence>
<dbReference type="Proteomes" id="UP000708208">
    <property type="component" value="Unassembled WGS sequence"/>
</dbReference>
<protein>
    <submittedName>
        <fullName evidence="1">Uncharacterized protein</fullName>
    </submittedName>
</protein>
<proteinExistence type="predicted"/>
<gene>
    <name evidence="1" type="ORF">AFUS01_LOCUS29000</name>
</gene>
<accession>A0A8J2KT18</accession>
<dbReference type="AlphaFoldDB" id="A0A8J2KT18"/>
<comment type="caution">
    <text evidence="1">The sequence shown here is derived from an EMBL/GenBank/DDBJ whole genome shotgun (WGS) entry which is preliminary data.</text>
</comment>